<dbReference type="SUPFAM" id="SSF140453">
    <property type="entry name" value="EsxAB dimer-like"/>
    <property type="match status" value="1"/>
</dbReference>
<organism evidence="2 3">
    <name type="scientific">Sutcliffiella tianshenii</name>
    <dbReference type="NCBI Taxonomy" id="1463404"/>
    <lineage>
        <taxon>Bacteria</taxon>
        <taxon>Bacillati</taxon>
        <taxon>Bacillota</taxon>
        <taxon>Bacilli</taxon>
        <taxon>Bacillales</taxon>
        <taxon>Bacillaceae</taxon>
        <taxon>Sutcliffiella</taxon>
    </lineage>
</organism>
<reference evidence="2 3" key="1">
    <citation type="submission" date="2021-01" db="EMBL/GenBank/DDBJ databases">
        <title>Genomic Encyclopedia of Type Strains, Phase IV (KMG-IV): sequencing the most valuable type-strain genomes for metagenomic binning, comparative biology and taxonomic classification.</title>
        <authorList>
            <person name="Goeker M."/>
        </authorList>
    </citation>
    <scope>NUCLEOTIDE SEQUENCE [LARGE SCALE GENOMIC DNA]</scope>
    <source>
        <strain evidence="2 3">DSM 25879</strain>
    </source>
</reference>
<keyword evidence="3" id="KW-1185">Reference proteome</keyword>
<comment type="caution">
    <text evidence="2">The sequence shown here is derived from an EMBL/GenBank/DDBJ whole genome shotgun (WGS) entry which is preliminary data.</text>
</comment>
<gene>
    <name evidence="2" type="ORF">JOC95_000292</name>
</gene>
<dbReference type="Proteomes" id="UP000737402">
    <property type="component" value="Unassembled WGS sequence"/>
</dbReference>
<evidence type="ECO:0000313" key="2">
    <source>
        <dbReference type="EMBL" id="MBM7618450.1"/>
    </source>
</evidence>
<keyword evidence="1" id="KW-0175">Coiled coil</keyword>
<name>A0ABS2NUX0_9BACI</name>
<proteinExistence type="predicted"/>
<dbReference type="EMBL" id="JAFBED010000001">
    <property type="protein sequence ID" value="MBM7618450.1"/>
    <property type="molecule type" value="Genomic_DNA"/>
</dbReference>
<evidence type="ECO:0000313" key="3">
    <source>
        <dbReference type="Proteomes" id="UP000737402"/>
    </source>
</evidence>
<accession>A0ABS2NUX0</accession>
<evidence type="ECO:0000256" key="1">
    <source>
        <dbReference type="SAM" id="Coils"/>
    </source>
</evidence>
<dbReference type="InterPro" id="IPR036689">
    <property type="entry name" value="ESAT-6-like_sf"/>
</dbReference>
<feature type="coiled-coil region" evidence="1">
    <location>
        <begin position="12"/>
        <end position="93"/>
    </location>
</feature>
<protein>
    <submittedName>
        <fullName evidence="2">Uncharacterized protein YukE</fullName>
    </submittedName>
</protein>
<sequence>MTIDIYAANAQARRLQEEAASLLNVKRNLLNIQGSLAQGWQATEMNYLNNAINRMEKEISTIVDALQSLSADISSTASQLKREEEEKEAAKAAALLGKKGS</sequence>
<dbReference type="RefSeq" id="WP_204412728.1">
    <property type="nucleotide sequence ID" value="NZ_JAFBED010000001.1"/>
</dbReference>